<organism evidence="2 3">
    <name type="scientific">Penicillium vulpinum</name>
    <dbReference type="NCBI Taxonomy" id="29845"/>
    <lineage>
        <taxon>Eukaryota</taxon>
        <taxon>Fungi</taxon>
        <taxon>Dikarya</taxon>
        <taxon>Ascomycota</taxon>
        <taxon>Pezizomycotina</taxon>
        <taxon>Eurotiomycetes</taxon>
        <taxon>Eurotiomycetidae</taxon>
        <taxon>Eurotiales</taxon>
        <taxon>Aspergillaceae</taxon>
        <taxon>Penicillium</taxon>
    </lineage>
</organism>
<feature type="compositionally biased region" description="Polar residues" evidence="1">
    <location>
        <begin position="332"/>
        <end position="344"/>
    </location>
</feature>
<feature type="compositionally biased region" description="Low complexity" evidence="1">
    <location>
        <begin position="159"/>
        <end position="170"/>
    </location>
</feature>
<evidence type="ECO:0000313" key="3">
    <source>
        <dbReference type="Proteomes" id="UP000191518"/>
    </source>
</evidence>
<reference evidence="3" key="1">
    <citation type="journal article" date="2017" name="Nat. Microbiol.">
        <title>Global analysis of biosynthetic gene clusters reveals vast potential of secondary metabolite production in Penicillium species.</title>
        <authorList>
            <person name="Nielsen J.C."/>
            <person name="Grijseels S."/>
            <person name="Prigent S."/>
            <person name="Ji B."/>
            <person name="Dainat J."/>
            <person name="Nielsen K.F."/>
            <person name="Frisvad J.C."/>
            <person name="Workman M."/>
            <person name="Nielsen J."/>
        </authorList>
    </citation>
    <scope>NUCLEOTIDE SEQUENCE [LARGE SCALE GENOMIC DNA]</scope>
    <source>
        <strain evidence="3">IBT 29486</strain>
    </source>
</reference>
<feature type="compositionally biased region" description="Basic and acidic residues" evidence="1">
    <location>
        <begin position="409"/>
        <end position="425"/>
    </location>
</feature>
<dbReference type="AlphaFoldDB" id="A0A1V6RX01"/>
<feature type="region of interest" description="Disordered" evidence="1">
    <location>
        <begin position="1"/>
        <end position="37"/>
    </location>
</feature>
<keyword evidence="3" id="KW-1185">Reference proteome</keyword>
<feature type="compositionally biased region" description="Basic and acidic residues" evidence="1">
    <location>
        <begin position="371"/>
        <end position="381"/>
    </location>
</feature>
<feature type="compositionally biased region" description="Low complexity" evidence="1">
    <location>
        <begin position="121"/>
        <end position="133"/>
    </location>
</feature>
<feature type="compositionally biased region" description="Low complexity" evidence="1">
    <location>
        <begin position="293"/>
        <end position="307"/>
    </location>
</feature>
<accession>A0A1V6RX01</accession>
<feature type="compositionally biased region" description="Low complexity" evidence="1">
    <location>
        <begin position="259"/>
        <end position="272"/>
    </location>
</feature>
<feature type="compositionally biased region" description="Polar residues" evidence="1">
    <location>
        <begin position="312"/>
        <end position="322"/>
    </location>
</feature>
<evidence type="ECO:0008006" key="4">
    <source>
        <dbReference type="Google" id="ProtNLM"/>
    </source>
</evidence>
<sequence length="735" mass="78895">MAALVQTIPQQSSTVPVLQTRPSSSSGTFSSPQNQGSRIQTMSWTTFNAGNSGSYRAGHPVVAPYAYNPNMGQSTVQNRQSWTPHLRPEHRTFSAPTTPPVPVNPTYTGASPRSPHLAAGSVSNSSNPSSRSYISKDDSALPSRQPRSDQPLRPLSTANLPSPSLNTSSPKPSPNRYRRTPQRAEAATTPSSPAPPSPIPTVIVDDLGGPRPARPNAHNRVASVDDSSNVERVQPERYRRRSLGNMDATAYPNLSLDFPTSSPSQSQSQPGSYDFITFDTNPRPASAHSQRDSVGSVNSTQSSASSAREGTPSDSNAVTSKSGKPEEKRTSKPSPLSQPASTQPEVPKPNPPAETQKKPTTPTLDSPAAKRLTDLKNDTKRPGKSRLRRAFSFGSASELLKTSAQSNAAKREAFAAEQARREALREQLGPEQAAIAEQQELSGLGESIYSHQGRFFTGSTDNLSVSSTASSASMMLRKMGKGVKRSTRSLVGMFRPKSVASINSMEGAGPEVPPPQITVVNVEAERENVAVNPEPTDLPRGATIFPKVEGNAAEIRRSASIRERAASENSQARKSIVGGDRERAEILAAVRKGILKKTHSDLGASSPAYALAGGDSPHSSAPPTPDESSRSPAQQNDPVKIAGEDYFLSNAGRFSSSEAKSAPITPSSVGGRNIVFSPRIQFHETWPSGEYDRRGDIATCNRLTPLLAQQIREEINNFKMEMEVHENSKIYTHFI</sequence>
<evidence type="ECO:0000313" key="2">
    <source>
        <dbReference type="EMBL" id="OQE06295.1"/>
    </source>
</evidence>
<feature type="region of interest" description="Disordered" evidence="1">
    <location>
        <begin position="606"/>
        <end position="637"/>
    </location>
</feature>
<feature type="region of interest" description="Disordered" evidence="1">
    <location>
        <begin position="88"/>
        <end position="431"/>
    </location>
</feature>
<dbReference type="PANTHER" id="PTHR12751:SF18">
    <property type="entry name" value="PHOSPHATASE AND ACTIN REGULATOR 1"/>
    <property type="match status" value="1"/>
</dbReference>
<dbReference type="PANTHER" id="PTHR12751">
    <property type="entry name" value="PHOSPHATASE AND ACTIN REGULATOR PHACTR"/>
    <property type="match status" value="1"/>
</dbReference>
<name>A0A1V6RX01_9EURO</name>
<dbReference type="OrthoDB" id="5563016at2759"/>
<dbReference type="GO" id="GO:0030036">
    <property type="term" value="P:actin cytoskeleton organization"/>
    <property type="evidence" value="ECO:0007669"/>
    <property type="project" value="TreeGrafter"/>
</dbReference>
<gene>
    <name evidence="2" type="ORF">PENVUL_c019G08506</name>
</gene>
<dbReference type="STRING" id="29845.A0A1V6RX01"/>
<dbReference type="Proteomes" id="UP000191518">
    <property type="component" value="Unassembled WGS sequence"/>
</dbReference>
<protein>
    <recommendedName>
        <fullName evidence="4">Protein BNI4</fullName>
    </recommendedName>
</protein>
<proteinExistence type="predicted"/>
<comment type="caution">
    <text evidence="2">The sequence shown here is derived from an EMBL/GenBank/DDBJ whole genome shotgun (WGS) entry which is preliminary data.</text>
</comment>
<evidence type="ECO:0000256" key="1">
    <source>
        <dbReference type="SAM" id="MobiDB-lite"/>
    </source>
</evidence>
<dbReference type="EMBL" id="MDYP01000019">
    <property type="protein sequence ID" value="OQE06295.1"/>
    <property type="molecule type" value="Genomic_DNA"/>
</dbReference>
<dbReference type="GO" id="GO:0003779">
    <property type="term" value="F:actin binding"/>
    <property type="evidence" value="ECO:0007669"/>
    <property type="project" value="TreeGrafter"/>
</dbReference>
<feature type="compositionally biased region" description="Polar residues" evidence="1">
    <location>
        <begin position="7"/>
        <end position="22"/>
    </location>
</feature>